<dbReference type="STRING" id="225164.V4BH68"/>
<dbReference type="PANTHER" id="PTHR11129">
    <property type="entry name" value="PROTEIN FARNESYLTRANSFERASE ALPHA SUBUNIT/RAB GERANYLGERANYL TRANSFERASE ALPHA SUBUNIT"/>
    <property type="match status" value="1"/>
</dbReference>
<dbReference type="RefSeq" id="XP_009043847.1">
    <property type="nucleotide sequence ID" value="XM_009045599.1"/>
</dbReference>
<gene>
    <name evidence="5" type="ORF">LOTGIDRAFT_102637</name>
</gene>
<dbReference type="GeneID" id="20229637"/>
<dbReference type="Proteomes" id="UP000030746">
    <property type="component" value="Unassembled WGS sequence"/>
</dbReference>
<comment type="similarity">
    <text evidence="1">Belongs to the protein prenyltransferase subunit alpha family.</text>
</comment>
<evidence type="ECO:0000313" key="6">
    <source>
        <dbReference type="Proteomes" id="UP000030746"/>
    </source>
</evidence>
<dbReference type="CTD" id="20229637"/>
<accession>V4BH68</accession>
<evidence type="ECO:0000256" key="2">
    <source>
        <dbReference type="ARBA" id="ARBA00022602"/>
    </source>
</evidence>
<dbReference type="AlphaFoldDB" id="V4BH68"/>
<organism evidence="5 6">
    <name type="scientific">Lottia gigantea</name>
    <name type="common">Giant owl limpet</name>
    <dbReference type="NCBI Taxonomy" id="225164"/>
    <lineage>
        <taxon>Eukaryota</taxon>
        <taxon>Metazoa</taxon>
        <taxon>Spiralia</taxon>
        <taxon>Lophotrochozoa</taxon>
        <taxon>Mollusca</taxon>
        <taxon>Gastropoda</taxon>
        <taxon>Patellogastropoda</taxon>
        <taxon>Lottioidea</taxon>
        <taxon>Lottiidae</taxon>
        <taxon>Lottia</taxon>
    </lineage>
</organism>
<dbReference type="HOGENOM" id="CLU_048186_1_0_1"/>
<evidence type="ECO:0000256" key="4">
    <source>
        <dbReference type="ARBA" id="ARBA00022737"/>
    </source>
</evidence>
<dbReference type="KEGG" id="lgi:LOTGIDRAFT_102637"/>
<dbReference type="InterPro" id="IPR002088">
    <property type="entry name" value="Prenyl_trans_a"/>
</dbReference>
<dbReference type="PANTHER" id="PTHR11129:SF3">
    <property type="entry name" value="PROTEIN PRENYLTRANSFERASE ALPHA SUBUNIT REPEAT-CONTAINING PROTEIN 1"/>
    <property type="match status" value="1"/>
</dbReference>
<evidence type="ECO:0008006" key="7">
    <source>
        <dbReference type="Google" id="ProtNLM"/>
    </source>
</evidence>
<protein>
    <recommendedName>
        <fullName evidence="7">Protein prenyltransferase alpha subunit repeat-containing protein 1</fullName>
    </recommendedName>
</protein>
<evidence type="ECO:0000256" key="3">
    <source>
        <dbReference type="ARBA" id="ARBA00022679"/>
    </source>
</evidence>
<name>V4BH68_LOTGI</name>
<dbReference type="Gene3D" id="1.25.40.120">
    <property type="entry name" value="Protein prenylyltransferase"/>
    <property type="match status" value="1"/>
</dbReference>
<keyword evidence="6" id="KW-1185">Reference proteome</keyword>
<dbReference type="PROSITE" id="PS51147">
    <property type="entry name" value="PFTA"/>
    <property type="match status" value="1"/>
</dbReference>
<evidence type="ECO:0000256" key="1">
    <source>
        <dbReference type="ARBA" id="ARBA00006734"/>
    </source>
</evidence>
<dbReference type="Pfam" id="PF01239">
    <property type="entry name" value="PPTA"/>
    <property type="match status" value="3"/>
</dbReference>
<keyword evidence="4" id="KW-0677">Repeat</keyword>
<proteinExistence type="inferred from homology"/>
<dbReference type="GO" id="GO:0008318">
    <property type="term" value="F:protein prenyltransferase activity"/>
    <property type="evidence" value="ECO:0007669"/>
    <property type="project" value="InterPro"/>
</dbReference>
<reference evidence="5 6" key="1">
    <citation type="journal article" date="2013" name="Nature">
        <title>Insights into bilaterian evolution from three spiralian genomes.</title>
        <authorList>
            <person name="Simakov O."/>
            <person name="Marletaz F."/>
            <person name="Cho S.J."/>
            <person name="Edsinger-Gonzales E."/>
            <person name="Havlak P."/>
            <person name="Hellsten U."/>
            <person name="Kuo D.H."/>
            <person name="Larsson T."/>
            <person name="Lv J."/>
            <person name="Arendt D."/>
            <person name="Savage R."/>
            <person name="Osoegawa K."/>
            <person name="de Jong P."/>
            <person name="Grimwood J."/>
            <person name="Chapman J.A."/>
            <person name="Shapiro H."/>
            <person name="Aerts A."/>
            <person name="Otillar R.P."/>
            <person name="Terry A.Y."/>
            <person name="Boore J.L."/>
            <person name="Grigoriev I.V."/>
            <person name="Lindberg D.R."/>
            <person name="Seaver E.C."/>
            <person name="Weisblat D.A."/>
            <person name="Putnam N.H."/>
            <person name="Rokhsar D.S."/>
        </authorList>
    </citation>
    <scope>NUCLEOTIDE SEQUENCE [LARGE SCALE GENOMIC DNA]</scope>
</reference>
<dbReference type="GO" id="GO:0005737">
    <property type="term" value="C:cytoplasm"/>
    <property type="evidence" value="ECO:0007669"/>
    <property type="project" value="TreeGrafter"/>
</dbReference>
<dbReference type="SUPFAM" id="SSF48439">
    <property type="entry name" value="Protein prenylyltransferase"/>
    <property type="match status" value="1"/>
</dbReference>
<evidence type="ECO:0000313" key="5">
    <source>
        <dbReference type="EMBL" id="ESP05302.1"/>
    </source>
</evidence>
<keyword evidence="3" id="KW-0808">Transferase</keyword>
<dbReference type="OrthoDB" id="5358702at2759"/>
<keyword evidence="2" id="KW-0637">Prenyltransferase</keyword>
<dbReference type="OMA" id="CCNTEQR"/>
<sequence>MTDGRGVRLLTDLNNIFKRDPNIDEYDVLPVIEPKHNKSPLVVVDHKLGVELWCVSILYQHAYDRLFSWRDKNGGGKFIDPVEVGNLCRAVLLVNPECYTAWNIRKECVESCTLNIEDDLKLGRLILTKHPKSPETFIHRRWLLQRYINQCLIFLPTNQNSSSNNTLIPVQLNTNIQRLVTQEFAVCLHAAEHYPCNYHAWSHRIWLIQTAYNNSIQVLLTELQKTIIWFAQHVSDHSGFHYRQFLLTSLMNQSKTLLHKYHIDINDIITQEFDKTCDLIACFPGHEALWYHR</sequence>
<dbReference type="EMBL" id="KB199650">
    <property type="protein sequence ID" value="ESP05302.1"/>
    <property type="molecule type" value="Genomic_DNA"/>
</dbReference>